<protein>
    <recommendedName>
        <fullName evidence="4">Oligosaccharide repeat unit polymerase</fullName>
    </recommendedName>
</protein>
<feature type="transmembrane region" description="Helical" evidence="1">
    <location>
        <begin position="77"/>
        <end position="99"/>
    </location>
</feature>
<proteinExistence type="predicted"/>
<gene>
    <name evidence="2" type="ORF">CVV64_11370</name>
</gene>
<dbReference type="EMBL" id="PGXC01000008">
    <property type="protein sequence ID" value="PKK90109.1"/>
    <property type="molecule type" value="Genomic_DNA"/>
</dbReference>
<feature type="transmembrane region" description="Helical" evidence="1">
    <location>
        <begin position="248"/>
        <end position="267"/>
    </location>
</feature>
<name>A0A2N1PP52_9BACT</name>
<organism evidence="2 3">
    <name type="scientific">Candidatus Wallbacteria bacterium HGW-Wallbacteria-1</name>
    <dbReference type="NCBI Taxonomy" id="2013854"/>
    <lineage>
        <taxon>Bacteria</taxon>
        <taxon>Candidatus Walliibacteriota</taxon>
    </lineage>
</organism>
<evidence type="ECO:0000256" key="1">
    <source>
        <dbReference type="SAM" id="Phobius"/>
    </source>
</evidence>
<evidence type="ECO:0000313" key="3">
    <source>
        <dbReference type="Proteomes" id="UP000233256"/>
    </source>
</evidence>
<evidence type="ECO:0008006" key="4">
    <source>
        <dbReference type="Google" id="ProtNLM"/>
    </source>
</evidence>
<dbReference type="Proteomes" id="UP000233256">
    <property type="component" value="Unassembled WGS sequence"/>
</dbReference>
<keyword evidence="1" id="KW-0812">Transmembrane</keyword>
<dbReference type="AlphaFoldDB" id="A0A2N1PP52"/>
<feature type="transmembrane region" description="Helical" evidence="1">
    <location>
        <begin position="199"/>
        <end position="219"/>
    </location>
</feature>
<sequence>MYQFIWIGFFSLVFLLMQILIWRKTKNLMFVFGLFIIYYWSLYGSWFIIADRVGMDSGAHYHYLETKMFRVYLDDNYILTMSYYFIFIFITQFIILIFSKKFPKKIHYNTKLYFSHWAVYIIAVLAVFFSVLLIEDALKYAIATEQSAYVVTRNAEEAGPFFVIHQEMNRFAVFSLAIGIAIYFSNPDSRIFVCEKNRLYLYIYLLLGLIVFGYCSILGNKNELFVGAFAGIFVYHYNAKVRHGAKIALALMVSFLFIITVDVVRSLSIDELVEDTSVNSLFTGVVKATLSNEAFGAHFSMYGVLEYKVPLTFGSSFSSLCASVVPRFFWPDRPRDIYWYYADGLSLTEGQGYTIHHATGWYLNFGVLGIIAGALVLGFIWVFFHNNFSVFVYKKTTFYRILFFLAPATFTASMPNLIRGGPENYKGVFIESILIPTFILLLAGLNRKKIENCKLFEEHDEG</sequence>
<reference evidence="2 3" key="1">
    <citation type="journal article" date="2017" name="ISME J.">
        <title>Potential for microbial H2 and metal transformations associated with novel bacteria and archaea in deep terrestrial subsurface sediments.</title>
        <authorList>
            <person name="Hernsdorf A.W."/>
            <person name="Amano Y."/>
            <person name="Miyakawa K."/>
            <person name="Ise K."/>
            <person name="Suzuki Y."/>
            <person name="Anantharaman K."/>
            <person name="Probst A."/>
            <person name="Burstein D."/>
            <person name="Thomas B.C."/>
            <person name="Banfield J.F."/>
        </authorList>
    </citation>
    <scope>NUCLEOTIDE SEQUENCE [LARGE SCALE GENOMIC DNA]</scope>
    <source>
        <strain evidence="2">HGW-Wallbacteria-1</strain>
    </source>
</reference>
<keyword evidence="1" id="KW-0472">Membrane</keyword>
<comment type="caution">
    <text evidence="2">The sequence shown here is derived from an EMBL/GenBank/DDBJ whole genome shotgun (WGS) entry which is preliminary data.</text>
</comment>
<feature type="transmembrane region" description="Helical" evidence="1">
    <location>
        <begin position="397"/>
        <end position="418"/>
    </location>
</feature>
<feature type="transmembrane region" description="Helical" evidence="1">
    <location>
        <begin position="29"/>
        <end position="49"/>
    </location>
</feature>
<feature type="transmembrane region" description="Helical" evidence="1">
    <location>
        <begin position="171"/>
        <end position="187"/>
    </location>
</feature>
<feature type="transmembrane region" description="Helical" evidence="1">
    <location>
        <begin position="6"/>
        <end position="22"/>
    </location>
</feature>
<feature type="transmembrane region" description="Helical" evidence="1">
    <location>
        <begin position="225"/>
        <end position="241"/>
    </location>
</feature>
<feature type="transmembrane region" description="Helical" evidence="1">
    <location>
        <begin position="111"/>
        <end position="134"/>
    </location>
</feature>
<feature type="transmembrane region" description="Helical" evidence="1">
    <location>
        <begin position="361"/>
        <end position="385"/>
    </location>
</feature>
<evidence type="ECO:0000313" key="2">
    <source>
        <dbReference type="EMBL" id="PKK90109.1"/>
    </source>
</evidence>
<feature type="transmembrane region" description="Helical" evidence="1">
    <location>
        <begin position="424"/>
        <end position="445"/>
    </location>
</feature>
<accession>A0A2N1PP52</accession>
<keyword evidence="1" id="KW-1133">Transmembrane helix</keyword>